<feature type="domain" description="Doubled CXXCH motif" evidence="4">
    <location>
        <begin position="242"/>
        <end position="278"/>
    </location>
</feature>
<evidence type="ECO:0008006" key="8">
    <source>
        <dbReference type="Google" id="ProtNLM"/>
    </source>
</evidence>
<evidence type="ECO:0000259" key="4">
    <source>
        <dbReference type="Pfam" id="PF09699"/>
    </source>
</evidence>
<feature type="domain" description="Doubled CXXCH motif" evidence="4">
    <location>
        <begin position="193"/>
        <end position="235"/>
    </location>
</feature>
<dbReference type="Gene3D" id="3.90.10.10">
    <property type="entry name" value="Cytochrome C3"/>
    <property type="match status" value="1"/>
</dbReference>
<feature type="signal peptide" evidence="3">
    <location>
        <begin position="1"/>
        <end position="23"/>
    </location>
</feature>
<gene>
    <name evidence="6" type="ORF">MIZ03_1616</name>
</gene>
<dbReference type="NCBIfam" id="TIGR03508">
    <property type="entry name" value="decahem_SO"/>
    <property type="match status" value="1"/>
</dbReference>
<dbReference type="PANTHER" id="PTHR35038">
    <property type="entry name" value="DISSIMILATORY SULFITE REDUCTASE SIRA"/>
    <property type="match status" value="1"/>
</dbReference>
<reference evidence="6 7" key="1">
    <citation type="journal article" date="2021" name="Microbiol. Spectr.">
        <title>A Single Bacterium Capable of Oxidation and Reduction of Iron at Circumneutral pH.</title>
        <authorList>
            <person name="Kato S."/>
            <person name="Ohkuma M."/>
        </authorList>
    </citation>
    <scope>NUCLEOTIDE SEQUENCE [LARGE SCALE GENOMIC DNA]</scope>
    <source>
        <strain evidence="6 7">MIZ03</strain>
    </source>
</reference>
<dbReference type="Pfam" id="PF22678">
    <property type="entry name" value="Cytochrom_c_NrfB-like"/>
    <property type="match status" value="1"/>
</dbReference>
<protein>
    <recommendedName>
        <fullName evidence="8">Decaheme c-type cytochrome, DmsE family</fullName>
    </recommendedName>
</protein>
<accession>A0ABM7MKF1</accession>
<proteinExistence type="predicted"/>
<name>A0ABM7MKF1_9BURK</name>
<dbReference type="InterPro" id="IPR036280">
    <property type="entry name" value="Multihaem_cyt_sf"/>
</dbReference>
<evidence type="ECO:0000256" key="2">
    <source>
        <dbReference type="SAM" id="MobiDB-lite"/>
    </source>
</evidence>
<dbReference type="Proteomes" id="UP000824366">
    <property type="component" value="Chromosome"/>
</dbReference>
<feature type="chain" id="PRO_5047119017" description="Decaheme c-type cytochrome, DmsE family" evidence="3">
    <location>
        <begin position="24"/>
        <end position="345"/>
    </location>
</feature>
<dbReference type="InterPro" id="IPR051829">
    <property type="entry name" value="Multiheme_Cytochr_ET"/>
</dbReference>
<dbReference type="EMBL" id="AP024238">
    <property type="protein sequence ID" value="BCO26731.1"/>
    <property type="molecule type" value="Genomic_DNA"/>
</dbReference>
<evidence type="ECO:0000313" key="6">
    <source>
        <dbReference type="EMBL" id="BCO26731.1"/>
    </source>
</evidence>
<dbReference type="NCBIfam" id="TIGR01905">
    <property type="entry name" value="paired_CXXCH_1"/>
    <property type="match status" value="3"/>
</dbReference>
<keyword evidence="1 3" id="KW-0732">Signal</keyword>
<dbReference type="InterPro" id="IPR020015">
    <property type="entry name" value="Decahaem_cyt-c_DmsE"/>
</dbReference>
<feature type="compositionally biased region" description="Basic and acidic residues" evidence="2">
    <location>
        <begin position="93"/>
        <end position="106"/>
    </location>
</feature>
<sequence length="345" mass="36975">MQIKHAIAFISACVFGVLGSAWAEEPVAKDAATCLSCHDTDDLPDMAGTAHGVRPNPPPMKAAAAALASRTMGDVRNSRSPTCFSCHGTSDQHANKPDNVEKQSKPDKTFTKKFGHVTTVQADERSRVCQSCHDGDSKRALWVGSQHQAANVACNDCHQVHTARDKVLKKASESEVCYACHKEQRTQLNKLSHHPVVEGKMTCSDCHNVHGSSGPKLVKRDSINDTCYTCHAEKRGPFVQQHSPVAEDCTNCHNSHGSVIPGMLKTRAPMLCQQCHTPHVSGAVGALGGQSGVFAPAAAGQAVPQITSVTNGKNVVNMWQGRSCMNCHSQIHGSNSPSFSNPLMR</sequence>
<organism evidence="6 7">
    <name type="scientific">Rhodoferax lithotrophicus</name>
    <dbReference type="NCBI Taxonomy" id="2798804"/>
    <lineage>
        <taxon>Bacteria</taxon>
        <taxon>Pseudomonadati</taxon>
        <taxon>Pseudomonadota</taxon>
        <taxon>Betaproteobacteria</taxon>
        <taxon>Burkholderiales</taxon>
        <taxon>Comamonadaceae</taxon>
        <taxon>Rhodoferax</taxon>
    </lineage>
</organism>
<dbReference type="InterPro" id="IPR010177">
    <property type="entry name" value="Paired_CXXCH_1"/>
</dbReference>
<dbReference type="PANTHER" id="PTHR35038:SF6">
    <property type="entry name" value="SURFACE LOCALIZED DECAHEME CYTOCHROME C LIPOPROTEIN"/>
    <property type="match status" value="1"/>
</dbReference>
<evidence type="ECO:0000256" key="1">
    <source>
        <dbReference type="ARBA" id="ARBA00022729"/>
    </source>
</evidence>
<keyword evidence="7" id="KW-1185">Reference proteome</keyword>
<feature type="region of interest" description="Disordered" evidence="2">
    <location>
        <begin position="86"/>
        <end position="106"/>
    </location>
</feature>
<feature type="domain" description="Cytochrome c-type protein NrfB-like" evidence="5">
    <location>
        <begin position="83"/>
        <end position="169"/>
    </location>
</feature>
<evidence type="ECO:0000313" key="7">
    <source>
        <dbReference type="Proteomes" id="UP000824366"/>
    </source>
</evidence>
<evidence type="ECO:0000256" key="3">
    <source>
        <dbReference type="SAM" id="SignalP"/>
    </source>
</evidence>
<dbReference type="RefSeq" id="WP_223910658.1">
    <property type="nucleotide sequence ID" value="NZ_AP024238.1"/>
</dbReference>
<dbReference type="Gene3D" id="1.10.1130.10">
    <property type="entry name" value="Flavocytochrome C3, Chain A"/>
    <property type="match status" value="1"/>
</dbReference>
<dbReference type="InterPro" id="IPR053875">
    <property type="entry name" value="Cytochrom_c_NrfB-like_dom"/>
</dbReference>
<dbReference type="Pfam" id="PF09699">
    <property type="entry name" value="Paired_CXXCH_1"/>
    <property type="match status" value="2"/>
</dbReference>
<evidence type="ECO:0000259" key="5">
    <source>
        <dbReference type="Pfam" id="PF22678"/>
    </source>
</evidence>
<dbReference type="SUPFAM" id="SSF48695">
    <property type="entry name" value="Multiheme cytochromes"/>
    <property type="match status" value="2"/>
</dbReference>